<evidence type="ECO:0000256" key="1">
    <source>
        <dbReference type="ARBA" id="ARBA00023157"/>
    </source>
</evidence>
<dbReference type="PRINTS" id="PR00722">
    <property type="entry name" value="CHYMOTRYPSIN"/>
</dbReference>
<comment type="caution">
    <text evidence="5">The sequence shown here is derived from an EMBL/GenBank/DDBJ whole genome shotgun (WGS) entry which is preliminary data.</text>
</comment>
<dbReference type="GO" id="GO:0004252">
    <property type="term" value="F:serine-type endopeptidase activity"/>
    <property type="evidence" value="ECO:0007669"/>
    <property type="project" value="InterPro"/>
</dbReference>
<dbReference type="PROSITE" id="PS00134">
    <property type="entry name" value="TRYPSIN_HIS"/>
    <property type="match status" value="1"/>
</dbReference>
<dbReference type="InterPro" id="IPR009003">
    <property type="entry name" value="Peptidase_S1_PA"/>
</dbReference>
<dbReference type="Proteomes" id="UP000229497">
    <property type="component" value="Unassembled WGS sequence"/>
</dbReference>
<dbReference type="InterPro" id="IPR001254">
    <property type="entry name" value="Trypsin_dom"/>
</dbReference>
<dbReference type="PANTHER" id="PTHR24252">
    <property type="entry name" value="ACROSIN-RELATED"/>
    <property type="match status" value="1"/>
</dbReference>
<dbReference type="PROSITE" id="PS00135">
    <property type="entry name" value="TRYPSIN_SER"/>
    <property type="match status" value="1"/>
</dbReference>
<evidence type="ECO:0000313" key="6">
    <source>
        <dbReference type="Proteomes" id="UP000229497"/>
    </source>
</evidence>
<name>A0A2H0KJ37_9BACT</name>
<keyword evidence="3" id="KW-0472">Membrane</keyword>
<dbReference type="EMBL" id="PCVK01000122">
    <property type="protein sequence ID" value="PIQ71278.1"/>
    <property type="molecule type" value="Genomic_DNA"/>
</dbReference>
<keyword evidence="2" id="KW-0720">Serine protease</keyword>
<feature type="transmembrane region" description="Helical" evidence="3">
    <location>
        <begin position="12"/>
        <end position="33"/>
    </location>
</feature>
<accession>A0A2H0KJ37</accession>
<reference evidence="5 6" key="1">
    <citation type="submission" date="2017-09" db="EMBL/GenBank/DDBJ databases">
        <title>Depth-based differentiation of microbial function through sediment-hosted aquifers and enrichment of novel symbionts in the deep terrestrial subsurface.</title>
        <authorList>
            <person name="Probst A.J."/>
            <person name="Ladd B."/>
            <person name="Jarett J.K."/>
            <person name="Geller-Mcgrath D.E."/>
            <person name="Sieber C.M."/>
            <person name="Emerson J.B."/>
            <person name="Anantharaman K."/>
            <person name="Thomas B.C."/>
            <person name="Malmstrom R."/>
            <person name="Stieglmeier M."/>
            <person name="Klingl A."/>
            <person name="Woyke T."/>
            <person name="Ryan C.M."/>
            <person name="Banfield J.F."/>
        </authorList>
    </citation>
    <scope>NUCLEOTIDE SEQUENCE [LARGE SCALE GENOMIC DNA]</scope>
    <source>
        <strain evidence="5">CG11_big_fil_rev_8_21_14_0_20_37_16</strain>
    </source>
</reference>
<dbReference type="Pfam" id="PF00089">
    <property type="entry name" value="Trypsin"/>
    <property type="match status" value="1"/>
</dbReference>
<dbReference type="InterPro" id="IPR043504">
    <property type="entry name" value="Peptidase_S1_PA_chymotrypsin"/>
</dbReference>
<dbReference type="AlphaFoldDB" id="A0A2H0KJ37"/>
<organism evidence="5 6">
    <name type="scientific">Candidatus Roizmanbacteria bacterium CG11_big_fil_rev_8_21_14_0_20_37_16</name>
    <dbReference type="NCBI Taxonomy" id="1974857"/>
    <lineage>
        <taxon>Bacteria</taxon>
        <taxon>Candidatus Roizmaniibacteriota</taxon>
    </lineage>
</organism>
<keyword evidence="1" id="KW-1015">Disulfide bond</keyword>
<proteinExistence type="predicted"/>
<keyword evidence="2" id="KW-0378">Hydrolase</keyword>
<keyword evidence="3" id="KW-1133">Transmembrane helix</keyword>
<dbReference type="GO" id="GO:0006508">
    <property type="term" value="P:proteolysis"/>
    <property type="evidence" value="ECO:0007669"/>
    <property type="project" value="UniProtKB-KW"/>
</dbReference>
<keyword evidence="2" id="KW-0645">Protease</keyword>
<evidence type="ECO:0000259" key="4">
    <source>
        <dbReference type="PROSITE" id="PS50240"/>
    </source>
</evidence>
<evidence type="ECO:0000256" key="2">
    <source>
        <dbReference type="RuleBase" id="RU363034"/>
    </source>
</evidence>
<dbReference type="InterPro" id="IPR018114">
    <property type="entry name" value="TRYPSIN_HIS"/>
</dbReference>
<feature type="domain" description="Peptidase S1" evidence="4">
    <location>
        <begin position="52"/>
        <end position="323"/>
    </location>
</feature>
<dbReference type="SMART" id="SM00020">
    <property type="entry name" value="Tryp_SPc"/>
    <property type="match status" value="1"/>
</dbReference>
<dbReference type="PROSITE" id="PS50240">
    <property type="entry name" value="TRYPSIN_DOM"/>
    <property type="match status" value="1"/>
</dbReference>
<gene>
    <name evidence="5" type="ORF">COV87_04320</name>
</gene>
<dbReference type="PANTHER" id="PTHR24252:SF7">
    <property type="entry name" value="HYALIN"/>
    <property type="match status" value="1"/>
</dbReference>
<dbReference type="InterPro" id="IPR001314">
    <property type="entry name" value="Peptidase_S1A"/>
</dbReference>
<dbReference type="SUPFAM" id="SSF50494">
    <property type="entry name" value="Trypsin-like serine proteases"/>
    <property type="match status" value="1"/>
</dbReference>
<sequence length="369" mass="41893">MQKKYCFDKKIGIIIFFLFIISLLFVLFSQSLLRQKPSYNSKASELNSPQKIYGGTEVTDPKKWPFTVRLFLLGAPLGNGPTLTQVEPFKMGYCGGTLIASRWILTAGHCVSEGYIRYDARSIGIFIGSNDLKTPLIKGTNYFEVKKIYRHENYTSVYYPKDKPGPISPHAHHINDIALLELYEDVHFPTISLSDDSVFEKEKTKSVYVGWGYLTGNSESSIMRQAIVPALSNKRINKKDWYDGMVYEANEFAAGYPLGLTGTCGGDSGGPLLSWNEEKKKWIQTGIISWTGHDDSETCALPKKPGVNVRISQYFGWIKETTSIQDLENGLFKGVDLATEEVKEYHQRIIIEHEIEKDNENYDNIYKRM</sequence>
<evidence type="ECO:0000313" key="5">
    <source>
        <dbReference type="EMBL" id="PIQ71278.1"/>
    </source>
</evidence>
<dbReference type="Gene3D" id="2.40.10.10">
    <property type="entry name" value="Trypsin-like serine proteases"/>
    <property type="match status" value="1"/>
</dbReference>
<evidence type="ECO:0000256" key="3">
    <source>
        <dbReference type="SAM" id="Phobius"/>
    </source>
</evidence>
<protein>
    <recommendedName>
        <fullName evidence="4">Peptidase S1 domain-containing protein</fullName>
    </recommendedName>
</protein>
<dbReference type="CDD" id="cd00190">
    <property type="entry name" value="Tryp_SPc"/>
    <property type="match status" value="1"/>
</dbReference>
<dbReference type="InterPro" id="IPR033116">
    <property type="entry name" value="TRYPSIN_SER"/>
</dbReference>
<keyword evidence="3" id="KW-0812">Transmembrane</keyword>